<dbReference type="InterPro" id="IPR050386">
    <property type="entry name" value="Glycosyl_hydrolase_5"/>
</dbReference>
<evidence type="ECO:0000256" key="3">
    <source>
        <dbReference type="ARBA" id="ARBA00012601"/>
    </source>
</evidence>
<evidence type="ECO:0000256" key="10">
    <source>
        <dbReference type="SAM" id="SignalP"/>
    </source>
</evidence>
<dbReference type="Pfam" id="PF03442">
    <property type="entry name" value="CBM_X2"/>
    <property type="match status" value="1"/>
</dbReference>
<evidence type="ECO:0000256" key="1">
    <source>
        <dbReference type="ARBA" id="ARBA00000966"/>
    </source>
</evidence>
<dbReference type="InterPro" id="IPR040946">
    <property type="entry name" value="CBM46"/>
</dbReference>
<comment type="catalytic activity">
    <reaction evidence="1">
        <text>Endohydrolysis of (1-&gt;4)-beta-D-glucosidic linkages in cellulose, lichenin and cereal beta-D-glucans.</text>
        <dbReference type="EC" id="3.2.1.4"/>
    </reaction>
</comment>
<dbReference type="InterPro" id="IPR008965">
    <property type="entry name" value="CBM2/CBM3_carb-bd_dom_sf"/>
</dbReference>
<sequence>MSPTTAPRRRLRLGAIATAAVAALAAALAAGLVGAVSAQAAQGCQVAYDVSSEWPGGFIADVQVTNLGEPVDGWSLEWTWPDGQRVTSMWNAKHTGSGDTAKAESLGYNKKIATGATTSFGFNGSWSGENTDPTEFRLNGRLCDGTVGEPTETPTGGPQEWDNAMDQVADMEPSTNIGNTLDALGGETAWGNPMITEELLQTYKAEGYNSIRLPVTWDEFTGPGPDYTIAPERMERVAQVVDWALENDLQVMINLHHDSWMWLDDLPTDHDNVLAKFEAMWTQIAERFKDYPDGLSFESNNEPQFGEDHKDELGDPYNEELNRAFYDIVRASGGNNADRLLVLPTLNTNAAQERLDPVKAMIDSLNDDMVAATIHYYGFWPFSVNVAGFPTYEEQSQADLAGAFQRTHDTFVANGIPVIVGEWAILNYGVTGPEVVEYGEMLKFFEDLQFQAREYHFTTMIWDAIQFLNRNTLEWHDQYLFDRISSSWTTRSGATSFDRIYLEKAGTIGDVSQTLDLNGLEFEGLWDGNTRLVEGTDYTLSGDTLTFKAATLTRLAGDRAYGTNATIEARFSAGVPWRINIITFDQPVLSDATGTNSLVIPTQFNGDRIEQMEAHYADGSNAGPADWTAFQESNVSWLPDYNGGSILVPDKFVEKIRDNEPVTITYHFWGGESVDYTVVKNGSTMTGTAS</sequence>
<evidence type="ECO:0000256" key="4">
    <source>
        <dbReference type="ARBA" id="ARBA00022729"/>
    </source>
</evidence>
<dbReference type="SUPFAM" id="SSF51445">
    <property type="entry name" value="(Trans)glycosidases"/>
    <property type="match status" value="1"/>
</dbReference>
<dbReference type="PROSITE" id="PS51173">
    <property type="entry name" value="CBM2"/>
    <property type="match status" value="1"/>
</dbReference>
<dbReference type="InterPro" id="IPR006311">
    <property type="entry name" value="TAT_signal"/>
</dbReference>
<comment type="similarity">
    <text evidence="2">Belongs to the glycosyl hydrolase 5 (cellulase A) family.</text>
</comment>
<proteinExistence type="inferred from homology"/>
<dbReference type="InterPro" id="IPR001919">
    <property type="entry name" value="CBD2"/>
</dbReference>
<dbReference type="Pfam" id="PF18448">
    <property type="entry name" value="CBM46"/>
    <property type="match status" value="1"/>
</dbReference>
<dbReference type="EC" id="3.2.1.4" evidence="3"/>
<dbReference type="Pfam" id="PF00553">
    <property type="entry name" value="CBM_2"/>
    <property type="match status" value="1"/>
</dbReference>
<feature type="chain" id="PRO_5045848721" description="cellulase" evidence="10">
    <location>
        <begin position="41"/>
        <end position="690"/>
    </location>
</feature>
<feature type="domain" description="CBM2" evidence="11">
    <location>
        <begin position="37"/>
        <end position="146"/>
    </location>
</feature>
<keyword evidence="8" id="KW-0326">Glycosidase</keyword>
<dbReference type="Pfam" id="PF00150">
    <property type="entry name" value="Cellulase"/>
    <property type="match status" value="1"/>
</dbReference>
<evidence type="ECO:0000313" key="13">
    <source>
        <dbReference type="Proteomes" id="UP001595712"/>
    </source>
</evidence>
<evidence type="ECO:0000256" key="6">
    <source>
        <dbReference type="ARBA" id="ARBA00023001"/>
    </source>
</evidence>
<keyword evidence="6" id="KW-0136">Cellulose degradation</keyword>
<feature type="signal peptide" evidence="10">
    <location>
        <begin position="1"/>
        <end position="40"/>
    </location>
</feature>
<evidence type="ECO:0000313" key="12">
    <source>
        <dbReference type="EMBL" id="MFC3491003.1"/>
    </source>
</evidence>
<accession>A0ABV7PUW8</accession>
<gene>
    <name evidence="12" type="ORF">ACFO8M_00680</name>
</gene>
<protein>
    <recommendedName>
        <fullName evidence="3">cellulase</fullName>
        <ecNumber evidence="3">3.2.1.4</ecNumber>
    </recommendedName>
</protein>
<dbReference type="InterPro" id="IPR001547">
    <property type="entry name" value="Glyco_hydro_5"/>
</dbReference>
<dbReference type="InterPro" id="IPR005102">
    <property type="entry name" value="Carbo-bd_X2"/>
</dbReference>
<dbReference type="RefSeq" id="WP_387969117.1">
    <property type="nucleotide sequence ID" value="NZ_JBHRWO010000003.1"/>
</dbReference>
<keyword evidence="9" id="KW-0624">Polysaccharide degradation</keyword>
<evidence type="ECO:0000256" key="9">
    <source>
        <dbReference type="ARBA" id="ARBA00023326"/>
    </source>
</evidence>
<keyword evidence="4 10" id="KW-0732">Signal</keyword>
<keyword evidence="13" id="KW-1185">Reference proteome</keyword>
<dbReference type="InterPro" id="IPR013783">
    <property type="entry name" value="Ig-like_fold"/>
</dbReference>
<dbReference type="Gene3D" id="2.60.40.10">
    <property type="entry name" value="Immunoglobulins"/>
    <property type="match status" value="1"/>
</dbReference>
<keyword evidence="7" id="KW-0119">Carbohydrate metabolism</keyword>
<dbReference type="EMBL" id="JBHRWO010000003">
    <property type="protein sequence ID" value="MFC3491003.1"/>
    <property type="molecule type" value="Genomic_DNA"/>
</dbReference>
<dbReference type="InterPro" id="IPR017853">
    <property type="entry name" value="GH"/>
</dbReference>
<comment type="caution">
    <text evidence="12">The sequence shown here is derived from an EMBL/GenBank/DDBJ whole genome shotgun (WGS) entry which is preliminary data.</text>
</comment>
<dbReference type="InterPro" id="IPR014756">
    <property type="entry name" value="Ig_E-set"/>
</dbReference>
<dbReference type="Gene3D" id="2.60.40.290">
    <property type="match status" value="1"/>
</dbReference>
<evidence type="ECO:0000256" key="5">
    <source>
        <dbReference type="ARBA" id="ARBA00022801"/>
    </source>
</evidence>
<dbReference type="PANTHER" id="PTHR31297">
    <property type="entry name" value="GLUCAN ENDO-1,6-BETA-GLUCOSIDASE B"/>
    <property type="match status" value="1"/>
</dbReference>
<evidence type="ECO:0000256" key="8">
    <source>
        <dbReference type="ARBA" id="ARBA00023295"/>
    </source>
</evidence>
<dbReference type="InterPro" id="IPR012291">
    <property type="entry name" value="CBM2_carb-bd_dom_sf"/>
</dbReference>
<dbReference type="PANTHER" id="PTHR31297:SF41">
    <property type="entry name" value="ENDOGLUCANASE, PUTATIVE (AFU_ORTHOLOGUE AFUA_5G01830)-RELATED"/>
    <property type="match status" value="1"/>
</dbReference>
<evidence type="ECO:0000256" key="2">
    <source>
        <dbReference type="ARBA" id="ARBA00005641"/>
    </source>
</evidence>
<keyword evidence="5" id="KW-0378">Hydrolase</keyword>
<dbReference type="PROSITE" id="PS51318">
    <property type="entry name" value="TAT"/>
    <property type="match status" value="1"/>
</dbReference>
<dbReference type="SMART" id="SM00637">
    <property type="entry name" value="CBD_II"/>
    <property type="match status" value="1"/>
</dbReference>
<dbReference type="SUPFAM" id="SSF81296">
    <property type="entry name" value="E set domains"/>
    <property type="match status" value="1"/>
</dbReference>
<dbReference type="Proteomes" id="UP001595712">
    <property type="component" value="Unassembled WGS sequence"/>
</dbReference>
<dbReference type="SUPFAM" id="SSF49384">
    <property type="entry name" value="Carbohydrate-binding domain"/>
    <property type="match status" value="1"/>
</dbReference>
<organism evidence="12 13">
    <name type="scientific">Glycomyces rhizosphaerae</name>
    <dbReference type="NCBI Taxonomy" id="2054422"/>
    <lineage>
        <taxon>Bacteria</taxon>
        <taxon>Bacillati</taxon>
        <taxon>Actinomycetota</taxon>
        <taxon>Actinomycetes</taxon>
        <taxon>Glycomycetales</taxon>
        <taxon>Glycomycetaceae</taxon>
        <taxon>Glycomyces</taxon>
    </lineage>
</organism>
<reference evidence="13" key="1">
    <citation type="journal article" date="2019" name="Int. J. Syst. Evol. Microbiol.">
        <title>The Global Catalogue of Microorganisms (GCM) 10K type strain sequencing project: providing services to taxonomists for standard genome sequencing and annotation.</title>
        <authorList>
            <consortium name="The Broad Institute Genomics Platform"/>
            <consortium name="The Broad Institute Genome Sequencing Center for Infectious Disease"/>
            <person name="Wu L."/>
            <person name="Ma J."/>
        </authorList>
    </citation>
    <scope>NUCLEOTIDE SEQUENCE [LARGE SCALE GENOMIC DNA]</scope>
    <source>
        <strain evidence="13">CGMCC 4.7396</strain>
    </source>
</reference>
<evidence type="ECO:0000259" key="11">
    <source>
        <dbReference type="PROSITE" id="PS51173"/>
    </source>
</evidence>
<dbReference type="Gene3D" id="3.20.20.80">
    <property type="entry name" value="Glycosidases"/>
    <property type="match status" value="1"/>
</dbReference>
<evidence type="ECO:0000256" key="7">
    <source>
        <dbReference type="ARBA" id="ARBA00023277"/>
    </source>
</evidence>
<name>A0ABV7PUW8_9ACTN</name>